<comment type="subcellular location">
    <subcellularLocation>
        <location evidence="1">Endoplasmic reticulum membrane</location>
        <topology evidence="1">Multi-pass membrane protein</topology>
    </subcellularLocation>
</comment>
<evidence type="ECO:0000256" key="1">
    <source>
        <dbReference type="ARBA" id="ARBA00004477"/>
    </source>
</evidence>
<feature type="transmembrane region" description="Helical" evidence="10">
    <location>
        <begin position="396"/>
        <end position="419"/>
    </location>
</feature>
<keyword evidence="8 10" id="KW-0472">Membrane</keyword>
<sequence>MMKQCILPAISLRILFILFQNEKIHSSSSLSPIFDPSHSWNDILSSSQWMKQLIVLAADLIGALCIYHVGVAILEYEKEESELLEQGDELLIPWVLRPERGWIFGLPSKQVVADAQADANKKQTTKRPIMTLQQLPLIPSTLYLINPISIFAAGHSLRSIWDMFLLTSFYYATSKKKGVNQPTGAKCAFFLALATYADVAYIVFLVPVLLWRGLLRDVSVDMGGCHSDWKIVLILFAAYYSGLQLLTVYAMEGNAIDRLLPNVAFVELDESGSFTGPNIGLHWYFVVQMFDRFRPYFSAFVGALPSVFIIPLTIRLHRYPSVLAAAFQLLWSIFRPVATVHTLTLGLTFILLSPRSIIRMRDSSLIAFFALPVPISLFVTFHRMWLLTGNGNPNYLFFQCFAYGLFVAVILLDVVSATVKRDKVRRMAEKGEFSKKVNTEQQEEAAHKAVPEENSAADASSSARDANSNHDMAKKQRKNPVVVFL</sequence>
<evidence type="ECO:0008006" key="13">
    <source>
        <dbReference type="Google" id="ProtNLM"/>
    </source>
</evidence>
<evidence type="ECO:0000256" key="8">
    <source>
        <dbReference type="ARBA" id="ARBA00023136"/>
    </source>
</evidence>
<dbReference type="EMBL" id="JALLPJ020000718">
    <property type="protein sequence ID" value="KAL3784685.1"/>
    <property type="molecule type" value="Genomic_DNA"/>
</dbReference>
<feature type="transmembrane region" description="Helical" evidence="10">
    <location>
        <begin position="231"/>
        <end position="251"/>
    </location>
</feature>
<dbReference type="PANTHER" id="PTHR13121">
    <property type="entry name" value="GPI TRANSAMIDASE COMPONENT PIG-U"/>
    <property type="match status" value="1"/>
</dbReference>
<organism evidence="11 12">
    <name type="scientific">Cyclotella atomus</name>
    <dbReference type="NCBI Taxonomy" id="382360"/>
    <lineage>
        <taxon>Eukaryota</taxon>
        <taxon>Sar</taxon>
        <taxon>Stramenopiles</taxon>
        <taxon>Ochrophyta</taxon>
        <taxon>Bacillariophyta</taxon>
        <taxon>Coscinodiscophyceae</taxon>
        <taxon>Thalassiosirophycidae</taxon>
        <taxon>Stephanodiscales</taxon>
        <taxon>Stephanodiscaceae</taxon>
        <taxon>Cyclotella</taxon>
    </lineage>
</organism>
<feature type="transmembrane region" description="Helical" evidence="10">
    <location>
        <begin position="187"/>
        <end position="211"/>
    </location>
</feature>
<evidence type="ECO:0000313" key="11">
    <source>
        <dbReference type="EMBL" id="KAL3784685.1"/>
    </source>
</evidence>
<dbReference type="PANTHER" id="PTHR13121:SF0">
    <property type="entry name" value="PHOSPHATIDYLINOSITOL GLYCAN ANCHOR BIOSYNTHESIS CLASS U PROTEIN"/>
    <property type="match status" value="1"/>
</dbReference>
<dbReference type="AlphaFoldDB" id="A0ABD3P9B1"/>
<evidence type="ECO:0000256" key="4">
    <source>
        <dbReference type="ARBA" id="ARBA00022502"/>
    </source>
</evidence>
<feature type="transmembrane region" description="Helical" evidence="10">
    <location>
        <begin position="329"/>
        <end position="352"/>
    </location>
</feature>
<feature type="transmembrane region" description="Helical" evidence="10">
    <location>
        <begin position="296"/>
        <end position="317"/>
    </location>
</feature>
<dbReference type="Pfam" id="PF06728">
    <property type="entry name" value="PIG-U"/>
    <property type="match status" value="1"/>
</dbReference>
<feature type="transmembrane region" description="Helical" evidence="10">
    <location>
        <begin position="364"/>
        <end position="384"/>
    </location>
</feature>
<evidence type="ECO:0000256" key="10">
    <source>
        <dbReference type="SAM" id="Phobius"/>
    </source>
</evidence>
<evidence type="ECO:0000256" key="3">
    <source>
        <dbReference type="ARBA" id="ARBA00010026"/>
    </source>
</evidence>
<protein>
    <recommendedName>
        <fullName evidence="13">GPI transamidase subunit PIG-U</fullName>
    </recommendedName>
</protein>
<dbReference type="GO" id="GO:0006506">
    <property type="term" value="P:GPI anchor biosynthetic process"/>
    <property type="evidence" value="ECO:0007669"/>
    <property type="project" value="UniProtKB-KW"/>
</dbReference>
<evidence type="ECO:0000256" key="6">
    <source>
        <dbReference type="ARBA" id="ARBA00022824"/>
    </source>
</evidence>
<comment type="similarity">
    <text evidence="3">Belongs to the PIGU family.</text>
</comment>
<evidence type="ECO:0000256" key="2">
    <source>
        <dbReference type="ARBA" id="ARBA00004687"/>
    </source>
</evidence>
<evidence type="ECO:0000256" key="5">
    <source>
        <dbReference type="ARBA" id="ARBA00022692"/>
    </source>
</evidence>
<name>A0ABD3P9B1_9STRA</name>
<dbReference type="GO" id="GO:0005789">
    <property type="term" value="C:endoplasmic reticulum membrane"/>
    <property type="evidence" value="ECO:0007669"/>
    <property type="project" value="UniProtKB-SubCell"/>
</dbReference>
<comment type="pathway">
    <text evidence="2">Glycolipid biosynthesis; glycosylphosphatidylinositol-anchor biosynthesis.</text>
</comment>
<evidence type="ECO:0000256" key="7">
    <source>
        <dbReference type="ARBA" id="ARBA00022989"/>
    </source>
</evidence>
<keyword evidence="7 10" id="KW-1133">Transmembrane helix</keyword>
<gene>
    <name evidence="11" type="ORF">ACHAWO_004900</name>
</gene>
<feature type="compositionally biased region" description="Low complexity" evidence="9">
    <location>
        <begin position="454"/>
        <end position="466"/>
    </location>
</feature>
<keyword evidence="6" id="KW-0256">Endoplasmic reticulum</keyword>
<evidence type="ECO:0000256" key="9">
    <source>
        <dbReference type="SAM" id="MobiDB-lite"/>
    </source>
</evidence>
<dbReference type="InterPro" id="IPR009600">
    <property type="entry name" value="PIG-U"/>
</dbReference>
<comment type="caution">
    <text evidence="11">The sequence shown here is derived from an EMBL/GenBank/DDBJ whole genome shotgun (WGS) entry which is preliminary data.</text>
</comment>
<feature type="region of interest" description="Disordered" evidence="9">
    <location>
        <begin position="430"/>
        <end position="485"/>
    </location>
</feature>
<dbReference type="Proteomes" id="UP001530400">
    <property type="component" value="Unassembled WGS sequence"/>
</dbReference>
<keyword evidence="12" id="KW-1185">Reference proteome</keyword>
<evidence type="ECO:0000313" key="12">
    <source>
        <dbReference type="Proteomes" id="UP001530400"/>
    </source>
</evidence>
<accession>A0ABD3P9B1</accession>
<keyword evidence="4" id="KW-0337">GPI-anchor biosynthesis</keyword>
<feature type="compositionally biased region" description="Basic and acidic residues" evidence="9">
    <location>
        <begin position="430"/>
        <end position="451"/>
    </location>
</feature>
<keyword evidence="5 10" id="KW-0812">Transmembrane</keyword>
<reference evidence="11 12" key="1">
    <citation type="submission" date="2024-10" db="EMBL/GenBank/DDBJ databases">
        <title>Updated reference genomes for cyclostephanoid diatoms.</title>
        <authorList>
            <person name="Roberts W.R."/>
            <person name="Alverson A.J."/>
        </authorList>
    </citation>
    <scope>NUCLEOTIDE SEQUENCE [LARGE SCALE GENOMIC DNA]</scope>
    <source>
        <strain evidence="11 12">AJA010-31</strain>
    </source>
</reference>
<proteinExistence type="inferred from homology"/>